<organism evidence="2 3">
    <name type="scientific">Tritrichomonas musculus</name>
    <dbReference type="NCBI Taxonomy" id="1915356"/>
    <lineage>
        <taxon>Eukaryota</taxon>
        <taxon>Metamonada</taxon>
        <taxon>Parabasalia</taxon>
        <taxon>Tritrichomonadida</taxon>
        <taxon>Tritrichomonadidae</taxon>
        <taxon>Tritrichomonas</taxon>
    </lineage>
</organism>
<protein>
    <recommendedName>
        <fullName evidence="4">DUF3447 domain-containing protein</fullName>
    </recommendedName>
</protein>
<feature type="compositionally biased region" description="Acidic residues" evidence="1">
    <location>
        <begin position="351"/>
        <end position="361"/>
    </location>
</feature>
<dbReference type="Proteomes" id="UP001470230">
    <property type="component" value="Unassembled WGS sequence"/>
</dbReference>
<name>A0ABR2GWX4_9EUKA</name>
<evidence type="ECO:0000256" key="1">
    <source>
        <dbReference type="SAM" id="MobiDB-lite"/>
    </source>
</evidence>
<feature type="region of interest" description="Disordered" evidence="1">
    <location>
        <begin position="346"/>
        <end position="578"/>
    </location>
</feature>
<gene>
    <name evidence="2" type="ORF">M9Y10_035590</name>
</gene>
<dbReference type="InterPro" id="IPR036770">
    <property type="entry name" value="Ankyrin_rpt-contain_sf"/>
</dbReference>
<feature type="compositionally biased region" description="Low complexity" evidence="1">
    <location>
        <begin position="561"/>
        <end position="573"/>
    </location>
</feature>
<proteinExistence type="predicted"/>
<feature type="compositionally biased region" description="Low complexity" evidence="1">
    <location>
        <begin position="423"/>
        <end position="524"/>
    </location>
</feature>
<dbReference type="Gene3D" id="1.25.40.20">
    <property type="entry name" value="Ankyrin repeat-containing domain"/>
    <property type="match status" value="1"/>
</dbReference>
<evidence type="ECO:0000313" key="2">
    <source>
        <dbReference type="EMBL" id="KAK8838173.1"/>
    </source>
</evidence>
<reference evidence="2 3" key="1">
    <citation type="submission" date="2024-04" db="EMBL/GenBank/DDBJ databases">
        <title>Tritrichomonas musculus Genome.</title>
        <authorList>
            <person name="Alves-Ferreira E."/>
            <person name="Grigg M."/>
            <person name="Lorenzi H."/>
            <person name="Galac M."/>
        </authorList>
    </citation>
    <scope>NUCLEOTIDE SEQUENCE [LARGE SCALE GENOMIC DNA]</scope>
    <source>
        <strain evidence="2 3">EAF2021</strain>
    </source>
</reference>
<dbReference type="EMBL" id="JAPFFF010000056">
    <property type="protein sequence ID" value="KAK8838173.1"/>
    <property type="molecule type" value="Genomic_DNA"/>
</dbReference>
<comment type="caution">
    <text evidence="2">The sequence shown here is derived from an EMBL/GenBank/DDBJ whole genome shotgun (WGS) entry which is preliminary data.</text>
</comment>
<evidence type="ECO:0008006" key="4">
    <source>
        <dbReference type="Google" id="ProtNLM"/>
    </source>
</evidence>
<evidence type="ECO:0000313" key="3">
    <source>
        <dbReference type="Proteomes" id="UP001470230"/>
    </source>
</evidence>
<feature type="compositionally biased region" description="Basic and acidic residues" evidence="1">
    <location>
        <begin position="375"/>
        <end position="394"/>
    </location>
</feature>
<keyword evidence="3" id="KW-1185">Reference proteome</keyword>
<dbReference type="PANTHER" id="PTHR47666">
    <property type="entry name" value="PROTEIN VASCULAR ASSOCIATED DEATH 1, CHLOROPLASTIC"/>
    <property type="match status" value="1"/>
</dbReference>
<dbReference type="PANTHER" id="PTHR47666:SF1">
    <property type="entry name" value="PROTEIN VASCULAR ASSOCIATED DEATH 1, CHLOROPLASTIC"/>
    <property type="match status" value="1"/>
</dbReference>
<sequence>MKSIDDPDFIRYLNRIEEIGKIQENLGDLDVSATEDQINEIFNSIPEKYFKNKTKFDNLLQAIISNLFGGSRKERSTLLFLEKMKDQIGHFFKNDEVHLIKIVEPYVFVNEWFFENNFLSVQTIVTESQFDTKLAQYFLPEIIENKPSLFYDILQISNSKDFQKELYFPLTNTSDKSSTFSEEELNEIKRRRKRQIEVYLSQDRDFFAFNSYDPDPLRCSLMSDDIDRFQNIISKNNISINSLCTPSIYDPAFFPKINYVTDEQRSLIEAAALFGSIKIFKFLLLNEAKLRPKEIFRRVLFGRNIDMFHMVENFIMKDAVMVKVKRKNHKSRRDEKAQKYIEIFLNINQSADDDDEEEENEDKNNESEENTNANKETDKEANETDNKKTPKDNENQNNDNENQNNDNENQNNDNESQNKDNESQNNDNESQNNDNESQNNDNESQNNDNESQNNDNENQNNDNENQNNDNENQNNDNENQNNDNENQNNDNESQNNDNENQNNDNENQNNDNESQNNDNENQNNDNERQNNDNESQNNDNESQNNDNESQNNDDNNKNDENNISNNNESISNDRSSDTCSIHQADDIFSNKKVTDDVTCDTKSDNKAHFVSSNEDAHYYYNEEEEEEEEEFIDDFIYISEDDSLADGDTSEDGDDDLIWVFDENSGSSHVIKEMFTNCMIFAIKYGLDHIVDYLYDNYDHLVDFEINTNIISEREVNFCLKNFRTKLLPIFINFPNDLDEYDNTYLMNAAYFNYTDIVKLLLRIPGIDVNCVNNTNNTTAMSRACDQHSYKTIEILLKCPLFKYTYDERAQVTPFIKAVAHGYVDEMMLLFDMKLNDKDDEKFKLLFADIELKRAFSVALHQNQREALMIILDNFKDFFFFGNSLNYEIRHAASKRCWDSLDCLVGILNQKKDYYEEKFKTQEFNSQKLIDFIEKVIKDKK</sequence>
<feature type="compositionally biased region" description="Low complexity" evidence="1">
    <location>
        <begin position="395"/>
        <end position="415"/>
    </location>
</feature>
<dbReference type="Pfam" id="PF12796">
    <property type="entry name" value="Ank_2"/>
    <property type="match status" value="1"/>
</dbReference>
<feature type="compositionally biased region" description="Low complexity" evidence="1">
    <location>
        <begin position="532"/>
        <end position="553"/>
    </location>
</feature>
<dbReference type="InterPro" id="IPR002110">
    <property type="entry name" value="Ankyrin_rpt"/>
</dbReference>
<dbReference type="SUPFAM" id="SSF48403">
    <property type="entry name" value="Ankyrin repeat"/>
    <property type="match status" value="1"/>
</dbReference>
<accession>A0ABR2GWX4</accession>